<keyword evidence="1" id="KW-0472">Membrane</keyword>
<evidence type="ECO:0000313" key="3">
    <source>
        <dbReference type="EMBL" id="MQT16397.1"/>
    </source>
</evidence>
<proteinExistence type="predicted"/>
<organism evidence="3 4">
    <name type="scientific">Sandarakinorhabdus fusca</name>
    <dbReference type="NCBI Taxonomy" id="1439888"/>
    <lineage>
        <taxon>Bacteria</taxon>
        <taxon>Pseudomonadati</taxon>
        <taxon>Pseudomonadota</taxon>
        <taxon>Alphaproteobacteria</taxon>
        <taxon>Sphingomonadales</taxon>
        <taxon>Sphingosinicellaceae</taxon>
        <taxon>Sandarakinorhabdus</taxon>
    </lineage>
</organism>
<dbReference type="RefSeq" id="WP_152576797.1">
    <property type="nucleotide sequence ID" value="NZ_JAATJI010000001.1"/>
</dbReference>
<keyword evidence="1" id="KW-1133">Transmembrane helix</keyword>
<dbReference type="Proteomes" id="UP000481327">
    <property type="component" value="Unassembled WGS sequence"/>
</dbReference>
<name>A0A7C9GN01_9SPHN</name>
<comment type="caution">
    <text evidence="3">The sequence shown here is derived from an EMBL/GenBank/DDBJ whole genome shotgun (WGS) entry which is preliminary data.</text>
</comment>
<feature type="transmembrane region" description="Helical" evidence="1">
    <location>
        <begin position="6"/>
        <end position="23"/>
    </location>
</feature>
<dbReference type="AlphaFoldDB" id="A0A7C9GN01"/>
<accession>A0A7C9GN01</accession>
<keyword evidence="1" id="KW-0812">Transmembrane</keyword>
<sequence>MHVPRLVPLIIVMALALVAFITIRDQQRRHPERLPWTPLSLLAPIGPFTGTKLAQLADDAPQCRQLLAQAGVAFTPFPPVSGPQCGYADGVTLDTGGSLATRWQPAPLTVACPVAAALFVWEREIVRPAALRHFGKPLDRIEHFGSFNCRRIAGSANWSEHATADAIDIAGFRLEGGRRVRVLGDWNGTPEEQAFLREIRDGACEVFATTLSPDYNAAHADHFHLDQAARGMRGGSFCR</sequence>
<reference evidence="3 4" key="1">
    <citation type="submission" date="2019-09" db="EMBL/GenBank/DDBJ databases">
        <title>Polymorphobacter sp. isolated from a lake in China.</title>
        <authorList>
            <person name="Liu Z."/>
        </authorList>
    </citation>
    <scope>NUCLEOTIDE SEQUENCE [LARGE SCALE GENOMIC DNA]</scope>
    <source>
        <strain evidence="3 4">D40P</strain>
    </source>
</reference>
<keyword evidence="4" id="KW-1185">Reference proteome</keyword>
<protein>
    <submittedName>
        <fullName evidence="3">Extensin</fullName>
    </submittedName>
</protein>
<evidence type="ECO:0000256" key="1">
    <source>
        <dbReference type="SAM" id="Phobius"/>
    </source>
</evidence>
<dbReference type="Pfam" id="PF06904">
    <property type="entry name" value="Extensin-like_C"/>
    <property type="match status" value="1"/>
</dbReference>
<gene>
    <name evidence="3" type="ORF">F3168_03885</name>
</gene>
<dbReference type="EMBL" id="WIOL01000001">
    <property type="protein sequence ID" value="MQT16397.1"/>
    <property type="molecule type" value="Genomic_DNA"/>
</dbReference>
<dbReference type="OrthoDB" id="9809788at2"/>
<feature type="domain" description="Extensin-like C-terminal" evidence="2">
    <location>
        <begin position="62"/>
        <end position="239"/>
    </location>
</feature>
<evidence type="ECO:0000313" key="4">
    <source>
        <dbReference type="Proteomes" id="UP000481327"/>
    </source>
</evidence>
<dbReference type="InterPro" id="IPR009683">
    <property type="entry name" value="Extensin-like_C"/>
</dbReference>
<evidence type="ECO:0000259" key="2">
    <source>
        <dbReference type="Pfam" id="PF06904"/>
    </source>
</evidence>